<dbReference type="SUPFAM" id="SSF53756">
    <property type="entry name" value="UDP-Glycosyltransferase/glycogen phosphorylase"/>
    <property type="match status" value="1"/>
</dbReference>
<feature type="domain" description="Glycosyl transferase family 28 C-terminal" evidence="8">
    <location>
        <begin position="13"/>
        <end position="165"/>
    </location>
</feature>
<evidence type="ECO:0000256" key="2">
    <source>
        <dbReference type="ARBA" id="ARBA00012614"/>
    </source>
</evidence>
<comment type="similarity">
    <text evidence="7">Belongs to the glycosyltransferase 28 family.</text>
</comment>
<comment type="catalytic activity">
    <reaction evidence="6">
        <text>an N-acetyl-alpha-D-glucosaminyl-diphospho-di-trans,poly-cis-dolichol + UDP-N-acetyl-alpha-D-glucosamine = an N,N'-diacetylchitobiosyl-diphospho-di-trans,poly-cis-dolichol + UDP + H(+)</text>
        <dbReference type="Rhea" id="RHEA:23380"/>
        <dbReference type="Rhea" id="RHEA-COMP:19507"/>
        <dbReference type="Rhea" id="RHEA-COMP:19510"/>
        <dbReference type="ChEBI" id="CHEBI:15378"/>
        <dbReference type="ChEBI" id="CHEBI:57269"/>
        <dbReference type="ChEBI" id="CHEBI:57705"/>
        <dbReference type="ChEBI" id="CHEBI:58223"/>
        <dbReference type="ChEBI" id="CHEBI:58427"/>
        <dbReference type="EC" id="2.4.1.141"/>
    </reaction>
</comment>
<comment type="function">
    <text evidence="4 7">Involved in protein N-glycosylation. Essential for the second step of the dolichol-linked oligosaccharide pathway.</text>
</comment>
<reference evidence="9" key="1">
    <citation type="submission" date="2015-01" db="EMBL/GenBank/DDBJ databases">
        <authorList>
            <person name="Durling Mikael"/>
        </authorList>
    </citation>
    <scope>NUCLEOTIDE SEQUENCE</scope>
</reference>
<dbReference type="Gene3D" id="3.40.50.2000">
    <property type="entry name" value="Glycogen Phosphorylase B"/>
    <property type="match status" value="1"/>
</dbReference>
<evidence type="ECO:0000256" key="4">
    <source>
        <dbReference type="ARBA" id="ARBA00024804"/>
    </source>
</evidence>
<dbReference type="InterPro" id="IPR007235">
    <property type="entry name" value="Glyco_trans_28_C"/>
</dbReference>
<accession>A0A0B7JZ48</accession>
<keyword evidence="7" id="KW-0256">Endoplasmic reticulum</keyword>
<evidence type="ECO:0000259" key="8">
    <source>
        <dbReference type="Pfam" id="PF04101"/>
    </source>
</evidence>
<keyword evidence="7" id="KW-0328">Glycosyltransferase</keyword>
<dbReference type="Pfam" id="PF04101">
    <property type="entry name" value="Glyco_tran_28_C"/>
    <property type="match status" value="1"/>
</dbReference>
<evidence type="ECO:0000256" key="5">
    <source>
        <dbReference type="ARBA" id="ARBA00032061"/>
    </source>
</evidence>
<comment type="subcellular location">
    <subcellularLocation>
        <location evidence="7">Endoplasmic reticulum</location>
    </subcellularLocation>
</comment>
<dbReference type="GO" id="GO:0043541">
    <property type="term" value="C:UDP-N-acetylglucosamine transferase complex"/>
    <property type="evidence" value="ECO:0007669"/>
    <property type="project" value="TreeGrafter"/>
</dbReference>
<dbReference type="GO" id="GO:0006488">
    <property type="term" value="P:dolichol-linked oligosaccharide biosynthetic process"/>
    <property type="evidence" value="ECO:0007669"/>
    <property type="project" value="TreeGrafter"/>
</dbReference>
<dbReference type="GO" id="GO:0004577">
    <property type="term" value="F:N-acetylglucosaminyldiphosphodolichol N-acetylglucosaminyltransferase activity"/>
    <property type="evidence" value="ECO:0007669"/>
    <property type="project" value="UniProtKB-EC"/>
</dbReference>
<gene>
    <name evidence="7" type="primary">ALG13</name>
    <name evidence="9" type="ORF">BN869_000003971_1</name>
</gene>
<sequence length="210" mass="23452">MTASLKQLERCCLATVGATVGFPKLIKTVLEDKFWEHIRAHGFTSLRIQCGPDLPWASDYLSSHKDQIPPGLKVEVFGLSKNLMLEEMTLCKAVAGKSDQGLVISHAGTGTILDAWKLGLPIIVVPNTDLLDDHQSEMARYLADEGYATQSSTDLEDLQGAIDKSSRLWEENKNRWQPHSTSSQAHARISLWEISPKEVRREENSQMVHD</sequence>
<evidence type="ECO:0000256" key="7">
    <source>
        <dbReference type="RuleBase" id="RU362128"/>
    </source>
</evidence>
<evidence type="ECO:0000313" key="9">
    <source>
        <dbReference type="EMBL" id="CEO47915.1"/>
    </source>
</evidence>
<evidence type="ECO:0000256" key="3">
    <source>
        <dbReference type="ARBA" id="ARBA00017468"/>
    </source>
</evidence>
<organism evidence="9">
    <name type="scientific">Bionectria ochroleuca</name>
    <name type="common">Gliocladium roseum</name>
    <dbReference type="NCBI Taxonomy" id="29856"/>
    <lineage>
        <taxon>Eukaryota</taxon>
        <taxon>Fungi</taxon>
        <taxon>Dikarya</taxon>
        <taxon>Ascomycota</taxon>
        <taxon>Pezizomycotina</taxon>
        <taxon>Sordariomycetes</taxon>
        <taxon>Hypocreomycetidae</taxon>
        <taxon>Hypocreales</taxon>
        <taxon>Bionectriaceae</taxon>
        <taxon>Clonostachys</taxon>
    </lineage>
</organism>
<keyword evidence="7" id="KW-0808">Transferase</keyword>
<dbReference type="EMBL" id="CDPU01000009">
    <property type="protein sequence ID" value="CEO47915.1"/>
    <property type="molecule type" value="Genomic_DNA"/>
</dbReference>
<dbReference type="PANTHER" id="PTHR47043:SF1">
    <property type="entry name" value="UDP-N-ACETYLGLUCOSAMINE TRANSFERASE SUBUNIT ALG13"/>
    <property type="match status" value="1"/>
</dbReference>
<proteinExistence type="inferred from homology"/>
<name>A0A0B7JZ48_BIOOC</name>
<evidence type="ECO:0000256" key="6">
    <source>
        <dbReference type="ARBA" id="ARBA00048184"/>
    </source>
</evidence>
<protein>
    <recommendedName>
        <fullName evidence="3 7">UDP-N-acetylglucosamine transferase subunit ALG13</fullName>
        <ecNumber evidence="2 7">2.4.1.141</ecNumber>
    </recommendedName>
    <alternativeName>
        <fullName evidence="5 7">Asparagine-linked glycosylation protein 13</fullName>
    </alternativeName>
</protein>
<comment type="subunit">
    <text evidence="1 7">Heterodimer with ALG14 to form a functional enzyme.</text>
</comment>
<dbReference type="PANTHER" id="PTHR47043">
    <property type="entry name" value="UDP-N-ACETYLGLUCOSAMINE TRANSFERASE SUBUNIT ALG13"/>
    <property type="match status" value="1"/>
</dbReference>
<evidence type="ECO:0000256" key="1">
    <source>
        <dbReference type="ARBA" id="ARBA00011198"/>
    </source>
</evidence>
<dbReference type="AlphaFoldDB" id="A0A0B7JZ48"/>
<dbReference type="InterPro" id="IPR052474">
    <property type="entry name" value="UDP-GlcNAc_transferase"/>
</dbReference>
<dbReference type="EC" id="2.4.1.141" evidence="2 7"/>